<sequence>METETKDTNAPSVVEIKKQRGIVSRIWNSIFRLKGDDFEKRLQYISKEEAAVLARLQRRSQTWRRMTKHLIIFTVIFEVNAVGYAIMTTRSMDLNWKMRAFRVLPMFLLPGLSSLAYSAFVSFTRMCDHKDQKTLERLQAERQAKIDELKERTNYYTTQRLIQVVQSSGLRKRKQSLTRSNNAGSNPLHHSDEETPHSIETEGPQTSGYSQLVVNHHDPQGSTLNNGGWIARVAALLVGEDPTQSYALICANCHMHNGLARKEDFPYITYYCPHCHALNKPKESKEFVSSSPNTSTLTTDSITSASSSVRESEEVAKGRIHCGFPSWVIDIGF</sequence>
<organism evidence="1 2">
    <name type="scientific">Pistacia atlantica</name>
    <dbReference type="NCBI Taxonomy" id="434234"/>
    <lineage>
        <taxon>Eukaryota</taxon>
        <taxon>Viridiplantae</taxon>
        <taxon>Streptophyta</taxon>
        <taxon>Embryophyta</taxon>
        <taxon>Tracheophyta</taxon>
        <taxon>Spermatophyta</taxon>
        <taxon>Magnoliopsida</taxon>
        <taxon>eudicotyledons</taxon>
        <taxon>Gunneridae</taxon>
        <taxon>Pentapetalae</taxon>
        <taxon>rosids</taxon>
        <taxon>malvids</taxon>
        <taxon>Sapindales</taxon>
        <taxon>Anacardiaceae</taxon>
        <taxon>Pistacia</taxon>
    </lineage>
</organism>
<evidence type="ECO:0000313" key="2">
    <source>
        <dbReference type="Proteomes" id="UP001164250"/>
    </source>
</evidence>
<comment type="caution">
    <text evidence="1">The sequence shown here is derived from an EMBL/GenBank/DDBJ whole genome shotgun (WGS) entry which is preliminary data.</text>
</comment>
<protein>
    <submittedName>
        <fullName evidence="1">Uncharacterized protein</fullName>
    </submittedName>
</protein>
<keyword evidence="2" id="KW-1185">Reference proteome</keyword>
<proteinExistence type="predicted"/>
<evidence type="ECO:0000313" key="1">
    <source>
        <dbReference type="EMBL" id="KAJ0113631.1"/>
    </source>
</evidence>
<accession>A0ACC1CD91</accession>
<reference evidence="2" key="1">
    <citation type="journal article" date="2023" name="G3 (Bethesda)">
        <title>Genome assembly and association tests identify interacting loci associated with vigor, precocity, and sex in interspecific pistachio rootstocks.</title>
        <authorList>
            <person name="Palmer W."/>
            <person name="Jacygrad E."/>
            <person name="Sagayaradj S."/>
            <person name="Cavanaugh K."/>
            <person name="Han R."/>
            <person name="Bertier L."/>
            <person name="Beede B."/>
            <person name="Kafkas S."/>
            <person name="Golino D."/>
            <person name="Preece J."/>
            <person name="Michelmore R."/>
        </authorList>
    </citation>
    <scope>NUCLEOTIDE SEQUENCE [LARGE SCALE GENOMIC DNA]</scope>
</reference>
<gene>
    <name evidence="1" type="ORF">Patl1_02579</name>
</gene>
<dbReference type="Proteomes" id="UP001164250">
    <property type="component" value="Chromosome 1"/>
</dbReference>
<name>A0ACC1CD91_9ROSI</name>
<dbReference type="EMBL" id="CM047897">
    <property type="protein sequence ID" value="KAJ0113631.1"/>
    <property type="molecule type" value="Genomic_DNA"/>
</dbReference>